<accession>A0ABY0FQS2</accession>
<evidence type="ECO:0000313" key="2">
    <source>
        <dbReference type="Proteomes" id="UP000293195"/>
    </source>
</evidence>
<gene>
    <name evidence="1" type="ORF">AA0119_g13584</name>
</gene>
<keyword evidence="2" id="KW-1185">Reference proteome</keyword>
<protein>
    <submittedName>
        <fullName evidence="1">Uncharacterized protein</fullName>
    </submittedName>
</protein>
<organism evidence="1 2">
    <name type="scientific">Alternaria tenuissima</name>
    <dbReference type="NCBI Taxonomy" id="119927"/>
    <lineage>
        <taxon>Eukaryota</taxon>
        <taxon>Fungi</taxon>
        <taxon>Dikarya</taxon>
        <taxon>Ascomycota</taxon>
        <taxon>Pezizomycotina</taxon>
        <taxon>Dothideomycetes</taxon>
        <taxon>Pleosporomycetidae</taxon>
        <taxon>Pleosporales</taxon>
        <taxon>Pleosporineae</taxon>
        <taxon>Pleosporaceae</taxon>
        <taxon>Alternaria</taxon>
        <taxon>Alternaria sect. Alternaria</taxon>
        <taxon>Alternaria alternata complex</taxon>
    </lineage>
</organism>
<comment type="caution">
    <text evidence="1">The sequence shown here is derived from an EMBL/GenBank/DDBJ whole genome shotgun (WGS) entry which is preliminary data.</text>
</comment>
<dbReference type="EMBL" id="PDXF01000445">
    <property type="protein sequence ID" value="RYN75817.1"/>
    <property type="molecule type" value="Genomic_DNA"/>
</dbReference>
<reference evidence="2" key="1">
    <citation type="journal article" date="2019" name="bioRxiv">
        <title>Genomics, evolutionary history and diagnostics of the Alternaria alternata species group including apple and Asian pear pathotypes.</title>
        <authorList>
            <person name="Armitage A.D."/>
            <person name="Cockerton H.M."/>
            <person name="Sreenivasaprasad S."/>
            <person name="Woodhall J.W."/>
            <person name="Lane C.R."/>
            <person name="Harrison R.J."/>
            <person name="Clarkson J.P."/>
        </authorList>
    </citation>
    <scope>NUCLEOTIDE SEQUENCE [LARGE SCALE GENOMIC DNA]</scope>
    <source>
        <strain evidence="2">FERA 635</strain>
    </source>
</reference>
<name>A0ABY0FQS2_9PLEO</name>
<proteinExistence type="predicted"/>
<dbReference type="Proteomes" id="UP000293195">
    <property type="component" value="Unassembled WGS sequence"/>
</dbReference>
<sequence length="101" mass="11640">MDCALTDAKLRVRASAGTEKKVAERRMKQPDGARVSVWHVKNRLQVGQGPSKRRNVFSKQLCKTRYRQRILHRDYSPNNLAKQLVERLAFRFAVPSPHRAG</sequence>
<evidence type="ECO:0000313" key="1">
    <source>
        <dbReference type="EMBL" id="RYN75817.1"/>
    </source>
</evidence>